<protein>
    <submittedName>
        <fullName evidence="4">Sensory transduction protein LytR</fullName>
    </submittedName>
</protein>
<evidence type="ECO:0000313" key="5">
    <source>
        <dbReference type="Proteomes" id="UP000837803"/>
    </source>
</evidence>
<dbReference type="InterPro" id="IPR011006">
    <property type="entry name" value="CheY-like_superfamily"/>
</dbReference>
<dbReference type="SUPFAM" id="SSF52172">
    <property type="entry name" value="CheY-like"/>
    <property type="match status" value="1"/>
</dbReference>
<name>A0ABM9B0Q1_9BACT</name>
<evidence type="ECO:0000313" key="4">
    <source>
        <dbReference type="EMBL" id="CAH1000683.1"/>
    </source>
</evidence>
<dbReference type="Pfam" id="PF00072">
    <property type="entry name" value="Response_reg"/>
    <property type="match status" value="1"/>
</dbReference>
<dbReference type="Gene3D" id="2.40.50.1020">
    <property type="entry name" value="LytTr DNA-binding domain"/>
    <property type="match status" value="1"/>
</dbReference>
<dbReference type="SMART" id="SM00850">
    <property type="entry name" value="LytTR"/>
    <property type="match status" value="1"/>
</dbReference>
<dbReference type="Pfam" id="PF04397">
    <property type="entry name" value="LytTR"/>
    <property type="match status" value="1"/>
</dbReference>
<keyword evidence="1" id="KW-0597">Phosphoprotein</keyword>
<dbReference type="PANTHER" id="PTHR37299:SF1">
    <property type="entry name" value="STAGE 0 SPORULATION PROTEIN A HOMOLOG"/>
    <property type="match status" value="1"/>
</dbReference>
<proteinExistence type="predicted"/>
<dbReference type="PROSITE" id="PS50930">
    <property type="entry name" value="HTH_LYTTR"/>
    <property type="match status" value="1"/>
</dbReference>
<dbReference type="RefSeq" id="WP_238750722.1">
    <property type="nucleotide sequence ID" value="NZ_CAKLPZ010000002.1"/>
</dbReference>
<feature type="domain" description="Response regulatory" evidence="2">
    <location>
        <begin position="3"/>
        <end position="114"/>
    </location>
</feature>
<feature type="modified residue" description="4-aspartylphosphate" evidence="1">
    <location>
        <position position="54"/>
    </location>
</feature>
<reference evidence="4" key="1">
    <citation type="submission" date="2021-12" db="EMBL/GenBank/DDBJ databases">
        <authorList>
            <person name="Rodrigo-Torres L."/>
            <person name="Arahal R. D."/>
            <person name="Lucena T."/>
        </authorList>
    </citation>
    <scope>NUCLEOTIDE SEQUENCE</scope>
    <source>
        <strain evidence="4">CECT 8419</strain>
    </source>
</reference>
<dbReference type="PANTHER" id="PTHR37299">
    <property type="entry name" value="TRANSCRIPTIONAL REGULATOR-RELATED"/>
    <property type="match status" value="1"/>
</dbReference>
<keyword evidence="5" id="KW-1185">Reference proteome</keyword>
<evidence type="ECO:0000259" key="2">
    <source>
        <dbReference type="PROSITE" id="PS50110"/>
    </source>
</evidence>
<dbReference type="Proteomes" id="UP000837803">
    <property type="component" value="Unassembled WGS sequence"/>
</dbReference>
<evidence type="ECO:0000256" key="1">
    <source>
        <dbReference type="PROSITE-ProRule" id="PRU00169"/>
    </source>
</evidence>
<dbReference type="InterPro" id="IPR007492">
    <property type="entry name" value="LytTR_DNA-bd_dom"/>
</dbReference>
<dbReference type="Gene3D" id="3.40.50.2300">
    <property type="match status" value="1"/>
</dbReference>
<dbReference type="InterPro" id="IPR001789">
    <property type="entry name" value="Sig_transdc_resp-reg_receiver"/>
</dbReference>
<organism evidence="4 5">
    <name type="scientific">Neolewinella maritima</name>
    <dbReference type="NCBI Taxonomy" id="1383882"/>
    <lineage>
        <taxon>Bacteria</taxon>
        <taxon>Pseudomonadati</taxon>
        <taxon>Bacteroidota</taxon>
        <taxon>Saprospiria</taxon>
        <taxon>Saprospirales</taxon>
        <taxon>Lewinellaceae</taxon>
        <taxon>Neolewinella</taxon>
    </lineage>
</organism>
<dbReference type="SMART" id="SM00448">
    <property type="entry name" value="REC"/>
    <property type="match status" value="1"/>
</dbReference>
<gene>
    <name evidence="4" type="primary">lytR_2</name>
    <name evidence="4" type="ORF">LEM8419_01817</name>
</gene>
<evidence type="ECO:0000259" key="3">
    <source>
        <dbReference type="PROSITE" id="PS50930"/>
    </source>
</evidence>
<comment type="caution">
    <text evidence="4">The sequence shown here is derived from an EMBL/GenBank/DDBJ whole genome shotgun (WGS) entry which is preliminary data.</text>
</comment>
<dbReference type="EMBL" id="CAKLPZ010000002">
    <property type="protein sequence ID" value="CAH1000683.1"/>
    <property type="molecule type" value="Genomic_DNA"/>
</dbReference>
<sequence>MKKVLLIDDEAAGRQLLREYLAEYPDFVILDEANNGVDAVRLCNTYHPDLVFLDVKMPGLTGFEVLTHLAELPRVIFSTAYDQYAMEAFEVHAVDYLLKPYTRERFSRAMRKLNFERDENTAAPLAESLLAGSGTYPERILVSKGRKLVPLTTACIIWIAADGDYCRLHTADDVYHSSYGISSIEEKLDPATFLRVHRSSIVNISKIREAHRYGKSYDLVMLNGQTVRVSRGYMDRLRDLTF</sequence>
<dbReference type="InterPro" id="IPR046947">
    <property type="entry name" value="LytR-like"/>
</dbReference>
<dbReference type="PROSITE" id="PS50110">
    <property type="entry name" value="RESPONSE_REGULATORY"/>
    <property type="match status" value="1"/>
</dbReference>
<feature type="domain" description="HTH LytTR-type" evidence="3">
    <location>
        <begin position="140"/>
        <end position="242"/>
    </location>
</feature>
<accession>A0ABM9B0Q1</accession>